<reference evidence="3 4" key="1">
    <citation type="submission" date="2015-09" db="EMBL/GenBank/DDBJ databases">
        <title>Host preference determinants of Valsa canker pathogens revealed by comparative genomics.</title>
        <authorList>
            <person name="Yin Z."/>
            <person name="Huang L."/>
        </authorList>
    </citation>
    <scope>NUCLEOTIDE SEQUENCE [LARGE SCALE GENOMIC DNA]</scope>
    <source>
        <strain evidence="3 4">SXYLt</strain>
    </source>
</reference>
<gene>
    <name evidence="3" type="ORF">VPNG_08284</name>
</gene>
<comment type="similarity">
    <text evidence="1">Belongs to the DP1 family.</text>
</comment>
<dbReference type="Proteomes" id="UP000285146">
    <property type="component" value="Unassembled WGS sequence"/>
</dbReference>
<feature type="compositionally biased region" description="Low complexity" evidence="2">
    <location>
        <begin position="363"/>
        <end position="382"/>
    </location>
</feature>
<feature type="compositionally biased region" description="Basic and acidic residues" evidence="2">
    <location>
        <begin position="321"/>
        <end position="332"/>
    </location>
</feature>
<sequence length="382" mass="40558">MFDIFANLLSSVASTLFPLFASYKALKTSDPAQLTPWLMYWVVLACFFLVESWTGWFLVWIPLYAYLRFFFLLYLVLPQTQGAQIIYTTYVHPYLQENESQIENLIATTHDNLKAAGVAYLKRAMELFRTQVLGLAPNPDAQRAESNVPASQRPRGYTQSLLERFQLPQARWPGNGGATGQDFYNFLSNAVNAAAAAVSDAATRTDAAGTAASASASDPKGLAVGAFPSGDLSASGTLVPPNIHGDAEKMTFLAAQRERLNLVLGALDREAAQLRSGTSTPAATAAGTGDVSDLNLDSLQPQADRPATSHSGRSTGGLTKSRSEVDFEKIDAESGAEDNSAQGVESAKATPSAAASGSGGGSWLPWGWSASSSSLAGKNKSE</sequence>
<feature type="compositionally biased region" description="Low complexity" evidence="2">
    <location>
        <begin position="346"/>
        <end position="356"/>
    </location>
</feature>
<dbReference type="Pfam" id="PF03134">
    <property type="entry name" value="TB2_DP1_HVA22"/>
    <property type="match status" value="1"/>
</dbReference>
<accession>A0A423WC13</accession>
<evidence type="ECO:0000256" key="1">
    <source>
        <dbReference type="RuleBase" id="RU362006"/>
    </source>
</evidence>
<evidence type="ECO:0000313" key="3">
    <source>
        <dbReference type="EMBL" id="ROW00883.1"/>
    </source>
</evidence>
<dbReference type="PANTHER" id="PTHR12300:SF177">
    <property type="entry name" value="PROTEIN YOP1"/>
    <property type="match status" value="1"/>
</dbReference>
<dbReference type="InParanoid" id="A0A423WC13"/>
<protein>
    <recommendedName>
        <fullName evidence="1">Protein YOP1</fullName>
    </recommendedName>
</protein>
<feature type="transmembrane region" description="Helical" evidence="1">
    <location>
        <begin position="34"/>
        <end position="50"/>
    </location>
</feature>
<keyword evidence="4" id="KW-1185">Reference proteome</keyword>
<keyword evidence="1" id="KW-0812">Transmembrane</keyword>
<comment type="caution">
    <text evidence="3">The sequence shown here is derived from an EMBL/GenBank/DDBJ whole genome shotgun (WGS) entry which is preliminary data.</text>
</comment>
<dbReference type="InterPro" id="IPR004345">
    <property type="entry name" value="TB2_DP1_HVA22"/>
</dbReference>
<proteinExistence type="inferred from homology"/>
<comment type="subcellular location">
    <subcellularLocation>
        <location evidence="1">Membrane</location>
        <topology evidence="1">Multi-pass membrane protein</topology>
    </subcellularLocation>
</comment>
<dbReference type="OrthoDB" id="434647at2759"/>
<feature type="compositionally biased region" description="Low complexity" evidence="2">
    <location>
        <begin position="276"/>
        <end position="289"/>
    </location>
</feature>
<dbReference type="PANTHER" id="PTHR12300">
    <property type="entry name" value="HVA22-LIKE PROTEINS"/>
    <property type="match status" value="1"/>
</dbReference>
<feature type="region of interest" description="Disordered" evidence="2">
    <location>
        <begin position="275"/>
        <end position="382"/>
    </location>
</feature>
<comment type="caution">
    <text evidence="1">Lacks conserved residue(s) required for the propagation of feature annotation.</text>
</comment>
<organism evidence="3 4">
    <name type="scientific">Cytospora leucostoma</name>
    <dbReference type="NCBI Taxonomy" id="1230097"/>
    <lineage>
        <taxon>Eukaryota</taxon>
        <taxon>Fungi</taxon>
        <taxon>Dikarya</taxon>
        <taxon>Ascomycota</taxon>
        <taxon>Pezizomycotina</taxon>
        <taxon>Sordariomycetes</taxon>
        <taxon>Sordariomycetidae</taxon>
        <taxon>Diaporthales</taxon>
        <taxon>Cytosporaceae</taxon>
        <taxon>Cytospora</taxon>
    </lineage>
</organism>
<feature type="compositionally biased region" description="Polar residues" evidence="2">
    <location>
        <begin position="308"/>
        <end position="320"/>
    </location>
</feature>
<name>A0A423WC13_9PEZI</name>
<keyword evidence="1" id="KW-1133">Transmembrane helix</keyword>
<dbReference type="AlphaFoldDB" id="A0A423WC13"/>
<keyword evidence="1" id="KW-0472">Membrane</keyword>
<dbReference type="STRING" id="1230097.A0A423WC13"/>
<evidence type="ECO:0000313" key="4">
    <source>
        <dbReference type="Proteomes" id="UP000285146"/>
    </source>
</evidence>
<evidence type="ECO:0000256" key="2">
    <source>
        <dbReference type="SAM" id="MobiDB-lite"/>
    </source>
</evidence>
<dbReference type="GO" id="GO:0016020">
    <property type="term" value="C:membrane"/>
    <property type="evidence" value="ECO:0007669"/>
    <property type="project" value="UniProtKB-SubCell"/>
</dbReference>
<dbReference type="EMBL" id="LKEB01000055">
    <property type="protein sequence ID" value="ROW00883.1"/>
    <property type="molecule type" value="Genomic_DNA"/>
</dbReference>